<dbReference type="FunFam" id="3.40.50.10140:FF:000001">
    <property type="entry name" value="Toll-like receptor 2"/>
    <property type="match status" value="1"/>
</dbReference>
<dbReference type="GO" id="GO:0045087">
    <property type="term" value="P:innate immune response"/>
    <property type="evidence" value="ECO:0007669"/>
    <property type="project" value="UniProtKB-KW"/>
</dbReference>
<dbReference type="PANTHER" id="PTHR24365">
    <property type="entry name" value="TOLL-LIKE RECEPTOR"/>
    <property type="match status" value="1"/>
</dbReference>
<keyword evidence="8" id="KW-0391">Immunity</keyword>
<dbReference type="PANTHER" id="PTHR24365:SF522">
    <property type="entry name" value="LOW QUALITY PROTEIN: TOLL-LIKE RECEPTOR 13-RELATED"/>
    <property type="match status" value="1"/>
</dbReference>
<organism evidence="16 17">
    <name type="scientific">Esox lucius</name>
    <name type="common">Northern pike</name>
    <dbReference type="NCBI Taxonomy" id="8010"/>
    <lineage>
        <taxon>Eukaryota</taxon>
        <taxon>Metazoa</taxon>
        <taxon>Chordata</taxon>
        <taxon>Craniata</taxon>
        <taxon>Vertebrata</taxon>
        <taxon>Euteleostomi</taxon>
        <taxon>Actinopterygii</taxon>
        <taxon>Neopterygii</taxon>
        <taxon>Teleostei</taxon>
        <taxon>Protacanthopterygii</taxon>
        <taxon>Esociformes</taxon>
        <taxon>Esocidae</taxon>
        <taxon>Esox</taxon>
    </lineage>
</organism>
<dbReference type="SMART" id="SM00255">
    <property type="entry name" value="TIR"/>
    <property type="match status" value="1"/>
</dbReference>
<dbReference type="InterPro" id="IPR001611">
    <property type="entry name" value="Leu-rich_rpt"/>
</dbReference>
<keyword evidence="12" id="KW-0325">Glycoprotein</keyword>
<dbReference type="SUPFAM" id="SSF52058">
    <property type="entry name" value="L domain-like"/>
    <property type="match status" value="2"/>
</dbReference>
<dbReference type="GO" id="GO:0002224">
    <property type="term" value="P:toll-like receptor signaling pathway"/>
    <property type="evidence" value="ECO:0007669"/>
    <property type="project" value="TreeGrafter"/>
</dbReference>
<keyword evidence="7" id="KW-0677">Repeat</keyword>
<dbReference type="FunFam" id="3.80.10.10:FF:000770">
    <property type="entry name" value="Uncharacterized protein"/>
    <property type="match status" value="1"/>
</dbReference>
<dbReference type="InterPro" id="IPR000157">
    <property type="entry name" value="TIR_dom"/>
</dbReference>
<keyword evidence="10 14" id="KW-0472">Membrane</keyword>
<keyword evidence="3" id="KW-0399">Innate immunity</keyword>
<dbReference type="InterPro" id="IPR003591">
    <property type="entry name" value="Leu-rich_rpt_typical-subtyp"/>
</dbReference>
<reference evidence="16 17" key="1">
    <citation type="submission" date="2020-02" db="EMBL/GenBank/DDBJ databases">
        <title>Esox lucius (northern pike) genome, fEsoLuc1, primary haplotype.</title>
        <authorList>
            <person name="Myers G."/>
            <person name="Karagic N."/>
            <person name="Meyer A."/>
            <person name="Pippel M."/>
            <person name="Reichard M."/>
            <person name="Winkler S."/>
            <person name="Tracey A."/>
            <person name="Sims Y."/>
            <person name="Howe K."/>
            <person name="Rhie A."/>
            <person name="Formenti G."/>
            <person name="Durbin R."/>
            <person name="Fedrigo O."/>
            <person name="Jarvis E.D."/>
        </authorList>
    </citation>
    <scope>NUCLEOTIDE SEQUENCE [LARGE SCALE GENOMIC DNA]</scope>
</reference>
<keyword evidence="4" id="KW-0433">Leucine-rich repeat</keyword>
<dbReference type="AlphaFoldDB" id="A0AAY5KBE0"/>
<dbReference type="SMART" id="SM00369">
    <property type="entry name" value="LRR_TYP"/>
    <property type="match status" value="13"/>
</dbReference>
<dbReference type="GO" id="GO:0005886">
    <property type="term" value="C:plasma membrane"/>
    <property type="evidence" value="ECO:0007669"/>
    <property type="project" value="TreeGrafter"/>
</dbReference>
<keyword evidence="5 14" id="KW-0812">Transmembrane</keyword>
<dbReference type="Pfam" id="PF13855">
    <property type="entry name" value="LRR_8"/>
    <property type="match status" value="4"/>
</dbReference>
<dbReference type="InterPro" id="IPR032675">
    <property type="entry name" value="LRR_dom_sf"/>
</dbReference>
<dbReference type="SMART" id="SM00365">
    <property type="entry name" value="LRR_SD22"/>
    <property type="match status" value="8"/>
</dbReference>
<name>A0AAY5KBE0_ESOLU</name>
<evidence type="ECO:0000313" key="16">
    <source>
        <dbReference type="Ensembl" id="ENSELUP00000086373.1"/>
    </source>
</evidence>
<reference evidence="16" key="3">
    <citation type="submission" date="2025-09" db="UniProtKB">
        <authorList>
            <consortium name="Ensembl"/>
        </authorList>
    </citation>
    <scope>IDENTIFICATION</scope>
</reference>
<dbReference type="Gene3D" id="3.80.10.10">
    <property type="entry name" value="Ribonuclease Inhibitor"/>
    <property type="match status" value="4"/>
</dbReference>
<evidence type="ECO:0000256" key="9">
    <source>
        <dbReference type="ARBA" id="ARBA00022989"/>
    </source>
</evidence>
<dbReference type="Gene3D" id="3.40.50.10140">
    <property type="entry name" value="Toll/interleukin-1 receptor homology (TIR) domain"/>
    <property type="match status" value="1"/>
</dbReference>
<evidence type="ECO:0000256" key="4">
    <source>
        <dbReference type="ARBA" id="ARBA00022614"/>
    </source>
</evidence>
<dbReference type="PROSITE" id="PS50104">
    <property type="entry name" value="TIR"/>
    <property type="match status" value="1"/>
</dbReference>
<feature type="domain" description="TIR" evidence="15">
    <location>
        <begin position="780"/>
        <end position="921"/>
    </location>
</feature>
<evidence type="ECO:0000256" key="8">
    <source>
        <dbReference type="ARBA" id="ARBA00022859"/>
    </source>
</evidence>
<evidence type="ECO:0000256" key="13">
    <source>
        <dbReference type="ARBA" id="ARBA00023198"/>
    </source>
</evidence>
<dbReference type="PRINTS" id="PR01537">
    <property type="entry name" value="INTRLKN1R1F"/>
</dbReference>
<keyword evidence="17" id="KW-1185">Reference proteome</keyword>
<keyword evidence="13" id="KW-0395">Inflammatory response</keyword>
<feature type="transmembrane region" description="Helical" evidence="14">
    <location>
        <begin position="12"/>
        <end position="35"/>
    </location>
</feature>
<evidence type="ECO:0000256" key="2">
    <source>
        <dbReference type="ARBA" id="ARBA00009634"/>
    </source>
</evidence>
<keyword evidence="6" id="KW-0732">Signal</keyword>
<dbReference type="GO" id="GO:0006954">
    <property type="term" value="P:inflammatory response"/>
    <property type="evidence" value="ECO:0007669"/>
    <property type="project" value="UniProtKB-KW"/>
</dbReference>
<evidence type="ECO:0000256" key="11">
    <source>
        <dbReference type="ARBA" id="ARBA00023170"/>
    </source>
</evidence>
<keyword evidence="11" id="KW-0675">Receptor</keyword>
<evidence type="ECO:0000256" key="10">
    <source>
        <dbReference type="ARBA" id="ARBA00023136"/>
    </source>
</evidence>
<evidence type="ECO:0000256" key="7">
    <source>
        <dbReference type="ARBA" id="ARBA00022737"/>
    </source>
</evidence>
<dbReference type="SUPFAM" id="SSF52200">
    <property type="entry name" value="Toll/Interleukin receptor TIR domain"/>
    <property type="match status" value="1"/>
</dbReference>
<dbReference type="Proteomes" id="UP000265140">
    <property type="component" value="Chromosome 22"/>
</dbReference>
<evidence type="ECO:0000256" key="5">
    <source>
        <dbReference type="ARBA" id="ARBA00022692"/>
    </source>
</evidence>
<evidence type="ECO:0000256" key="6">
    <source>
        <dbReference type="ARBA" id="ARBA00022729"/>
    </source>
</evidence>
<evidence type="ECO:0000259" key="15">
    <source>
        <dbReference type="PROSITE" id="PS50104"/>
    </source>
</evidence>
<dbReference type="Pfam" id="PF01582">
    <property type="entry name" value="TIR"/>
    <property type="match status" value="1"/>
</dbReference>
<evidence type="ECO:0000313" key="17">
    <source>
        <dbReference type="Proteomes" id="UP000265140"/>
    </source>
</evidence>
<evidence type="ECO:0000256" key="3">
    <source>
        <dbReference type="ARBA" id="ARBA00022588"/>
    </source>
</evidence>
<reference evidence="16" key="2">
    <citation type="submission" date="2025-08" db="UniProtKB">
        <authorList>
            <consortium name="Ensembl"/>
        </authorList>
    </citation>
    <scope>IDENTIFICATION</scope>
</reference>
<sequence length="947" mass="109196">ENYTKHLIFNVSLLLVFLSYLLYSWILADLAYGYYLKNCKIRGNLNDSFDIKVLCGKRNLEVIPTDIPQNVSILDLAINNVSKIGMMDFQGLSKLRIVNISWNQISEVNNGALGHLKALQELNLAHNRLTTLSEHLFQGLANLSLLRLDDNLITTIGSSSFQHLFNLKTVNLTNNKLCSIKEIQNIVQLPHLQELYAGSNRFTSFQSQELSNMSLGLRLLYLSQNPLEIFRITADVLPYLEMLDLAYCGKLESWDVDRSFLRNVKFLNLSGIQMSFEKMSMVLQTVNSSLVYLRLYKIKKEKVKGLIDVACHIPTLRLLRVRLNNLSVLSEDFLQSCKQLTDVDMNENNVFHLTEFSLRSMVHLSVLKLGHNHLSSVPNATRNLPSLTLLDLSFNFIKKLECLDFANLTGLTHLFLSRNQISNIGKCVFQDLKELRVLKLGSNKILNLNDAFMNVLPQLETLVLVFCKLSCLRTGDFKSLQSLKTLHLYDNQIDNMENGTFEGLGNLTELILSSNKISQDYINHNVFRGLTHLRTLDLSSNFITYTTDGYLNSPPFSDLTSLENLYIHSQRHKGMCHLPVNFLEGLKYLLLWFLDISKNEFTALMPKLFHPIPRLNRLYLSKTHLQSLDFIIGAQLNRVTYLQVSKNEITVVNETELRSLPSLTYLDMQFSTFTCGCSIAWLIQWMGSDNQTQVVAANMFTCKYPGEFKVTKLLDLDLQFCSVPLGLYYCISTTTLVLLTMLASFTYHFLKWQVVYGYYLFLAFLYENKRKQRKPLTNGCEYDAFISYNVHDEPWVLRELLPELEGHQGWRLCLHHRDFQPGKPILDNIVDGIYGSRKTICVMSRRYLESEWCSREIQVASFRLFDEQKDVLILVFLEEIPDRQLSPYHRMRKLVKKRTYLSWPRAGEHTGVFWQQLRLALETKDVPARDNPILTGVEILDCDTGHW</sequence>
<dbReference type="GO" id="GO:0038023">
    <property type="term" value="F:signaling receptor activity"/>
    <property type="evidence" value="ECO:0007669"/>
    <property type="project" value="TreeGrafter"/>
</dbReference>
<dbReference type="PROSITE" id="PS51450">
    <property type="entry name" value="LRR"/>
    <property type="match status" value="5"/>
</dbReference>
<dbReference type="InterPro" id="IPR035897">
    <property type="entry name" value="Toll_tir_struct_dom_sf"/>
</dbReference>
<comment type="subcellular location">
    <subcellularLocation>
        <location evidence="1">Membrane</location>
        <topology evidence="1">Single-pass type I membrane protein</topology>
    </subcellularLocation>
</comment>
<evidence type="ECO:0000256" key="1">
    <source>
        <dbReference type="ARBA" id="ARBA00004479"/>
    </source>
</evidence>
<dbReference type="GeneTree" id="ENSGT00940000163999"/>
<evidence type="ECO:0000256" key="14">
    <source>
        <dbReference type="SAM" id="Phobius"/>
    </source>
</evidence>
<keyword evidence="9 14" id="KW-1133">Transmembrane helix</keyword>
<comment type="similarity">
    <text evidence="2">Belongs to the Toll-like receptor family.</text>
</comment>
<accession>A0AAY5KBE0</accession>
<dbReference type="Ensembl" id="ENSELUT00000090897.1">
    <property type="protein sequence ID" value="ENSELUP00000086373.1"/>
    <property type="gene ID" value="ENSELUG00000009256.3"/>
</dbReference>
<protein>
    <recommendedName>
        <fullName evidence="15">TIR domain-containing protein</fullName>
    </recommendedName>
</protein>
<evidence type="ECO:0000256" key="12">
    <source>
        <dbReference type="ARBA" id="ARBA00023180"/>
    </source>
</evidence>
<proteinExistence type="inferred from homology"/>